<dbReference type="InterPro" id="IPR002582">
    <property type="entry name" value="ACPS"/>
</dbReference>
<evidence type="ECO:0000256" key="1">
    <source>
        <dbReference type="ARBA" id="ARBA00022516"/>
    </source>
</evidence>
<evidence type="ECO:0000256" key="2">
    <source>
        <dbReference type="ARBA" id="ARBA00022679"/>
    </source>
</evidence>
<organism evidence="10 11">
    <name type="scientific">Caldimicrobium thiodismutans</name>
    <dbReference type="NCBI Taxonomy" id="1653476"/>
    <lineage>
        <taxon>Bacteria</taxon>
        <taxon>Pseudomonadati</taxon>
        <taxon>Thermodesulfobacteriota</taxon>
        <taxon>Thermodesulfobacteria</taxon>
        <taxon>Thermodesulfobacteriales</taxon>
        <taxon>Thermodesulfobacteriaceae</taxon>
        <taxon>Caldimicrobium</taxon>
    </lineage>
</organism>
<dbReference type="Proteomes" id="UP000068196">
    <property type="component" value="Chromosome"/>
</dbReference>
<dbReference type="NCBIfam" id="TIGR00516">
    <property type="entry name" value="acpS"/>
    <property type="match status" value="1"/>
</dbReference>
<keyword evidence="7 8" id="KW-0275">Fatty acid biosynthesis</keyword>
<gene>
    <name evidence="8" type="primary">acpS</name>
    <name evidence="10" type="ORF">THC_0265</name>
</gene>
<feature type="binding site" evidence="8">
    <location>
        <position position="58"/>
    </location>
    <ligand>
        <name>Mg(2+)</name>
        <dbReference type="ChEBI" id="CHEBI:18420"/>
    </ligand>
</feature>
<keyword evidence="6 8" id="KW-0443">Lipid metabolism</keyword>
<dbReference type="InterPro" id="IPR037143">
    <property type="entry name" value="4-PPantetheinyl_Trfase_dom_sf"/>
</dbReference>
<feature type="binding site" evidence="8">
    <location>
        <position position="9"/>
    </location>
    <ligand>
        <name>Mg(2+)</name>
        <dbReference type="ChEBI" id="CHEBI:18420"/>
    </ligand>
</feature>
<dbReference type="EC" id="2.7.8.7" evidence="8"/>
<evidence type="ECO:0000313" key="10">
    <source>
        <dbReference type="EMBL" id="BAU22664.1"/>
    </source>
</evidence>
<dbReference type="EMBL" id="AP014945">
    <property type="protein sequence ID" value="BAU22664.1"/>
    <property type="molecule type" value="Genomic_DNA"/>
</dbReference>
<protein>
    <recommendedName>
        <fullName evidence="8">Holo-[acyl-carrier-protein] synthase</fullName>
        <shortName evidence="8">Holo-ACP synthase</shortName>
        <ecNumber evidence="8">2.7.8.7</ecNumber>
    </recommendedName>
    <alternativeName>
        <fullName evidence="8">4'-phosphopantetheinyl transferase AcpS</fullName>
    </alternativeName>
</protein>
<comment type="subcellular location">
    <subcellularLocation>
        <location evidence="8">Cytoplasm</location>
    </subcellularLocation>
</comment>
<sequence length="127" mass="14685">MNPLGIGIDLVYVPRIKKLIETYGERFLRKVFTPEEIHYAQNKKNSYQALASAFAVKEAFYKAIGGYPGFRFRDISLLREELQGRPFLKLSGRAEKIFQKRGGQKIDLSLSHDFDYTIAIVQIWGWP</sequence>
<name>A0A0U5ATS8_9BACT</name>
<dbReference type="GO" id="GO:0005737">
    <property type="term" value="C:cytoplasm"/>
    <property type="evidence" value="ECO:0007669"/>
    <property type="project" value="UniProtKB-SubCell"/>
</dbReference>
<keyword evidence="3 8" id="KW-0479">Metal-binding</keyword>
<reference evidence="10 11" key="1">
    <citation type="journal article" date="2016" name="Int. J. Syst. Evol. Microbiol.">
        <title>Caldimicrobium thiodismutans sp. nov., a sulfur-disproportionating bacterium isolated from a hot spring, and emended description of the genus Caldimicrobium.</title>
        <authorList>
            <person name="Kojima H."/>
            <person name="Umezawa K."/>
            <person name="Fukui M."/>
        </authorList>
    </citation>
    <scope>NUCLEOTIDE SEQUENCE [LARGE SCALE GENOMIC DNA]</scope>
    <source>
        <strain evidence="10 11">TF1</strain>
    </source>
</reference>
<dbReference type="Gene3D" id="3.90.470.20">
    <property type="entry name" value="4'-phosphopantetheinyl transferase domain"/>
    <property type="match status" value="1"/>
</dbReference>
<evidence type="ECO:0000256" key="8">
    <source>
        <dbReference type="HAMAP-Rule" id="MF_00101"/>
    </source>
</evidence>
<dbReference type="InterPro" id="IPR004568">
    <property type="entry name" value="Ppantetheine-prot_Trfase_dom"/>
</dbReference>
<dbReference type="STRING" id="1653476.THC_0265"/>
<comment type="similarity">
    <text evidence="8">Belongs to the P-Pant transferase superfamily. AcpS family.</text>
</comment>
<evidence type="ECO:0000256" key="4">
    <source>
        <dbReference type="ARBA" id="ARBA00022832"/>
    </source>
</evidence>
<proteinExistence type="inferred from homology"/>
<keyword evidence="1 8" id="KW-0444">Lipid biosynthesis</keyword>
<evidence type="ECO:0000256" key="7">
    <source>
        <dbReference type="ARBA" id="ARBA00023160"/>
    </source>
</evidence>
<keyword evidence="8" id="KW-0963">Cytoplasm</keyword>
<accession>A0A0U5ATS8</accession>
<dbReference type="HAMAP" id="MF_00101">
    <property type="entry name" value="AcpS"/>
    <property type="match status" value="1"/>
</dbReference>
<dbReference type="KEGG" id="cthi:THC_0265"/>
<keyword evidence="2 8" id="KW-0808">Transferase</keyword>
<dbReference type="InterPro" id="IPR008278">
    <property type="entry name" value="4-PPantetheinyl_Trfase_dom"/>
</dbReference>
<dbReference type="GO" id="GO:0008897">
    <property type="term" value="F:holo-[acyl-carrier-protein] synthase activity"/>
    <property type="evidence" value="ECO:0007669"/>
    <property type="project" value="UniProtKB-UniRule"/>
</dbReference>
<evidence type="ECO:0000313" key="11">
    <source>
        <dbReference type="Proteomes" id="UP000068196"/>
    </source>
</evidence>
<keyword evidence="11" id="KW-1185">Reference proteome</keyword>
<evidence type="ECO:0000256" key="5">
    <source>
        <dbReference type="ARBA" id="ARBA00022842"/>
    </source>
</evidence>
<dbReference type="RefSeq" id="WP_068512209.1">
    <property type="nucleotide sequence ID" value="NZ_AP014945.1"/>
</dbReference>
<evidence type="ECO:0000256" key="6">
    <source>
        <dbReference type="ARBA" id="ARBA00023098"/>
    </source>
</evidence>
<evidence type="ECO:0000259" key="9">
    <source>
        <dbReference type="Pfam" id="PF01648"/>
    </source>
</evidence>
<dbReference type="AlphaFoldDB" id="A0A0U5ATS8"/>
<comment type="function">
    <text evidence="8">Transfers the 4'-phosphopantetheine moiety from coenzyme A to a Ser of acyl-carrier-protein.</text>
</comment>
<keyword evidence="4 8" id="KW-0276">Fatty acid metabolism</keyword>
<dbReference type="Pfam" id="PF01648">
    <property type="entry name" value="ACPS"/>
    <property type="match status" value="1"/>
</dbReference>
<dbReference type="GO" id="GO:0000287">
    <property type="term" value="F:magnesium ion binding"/>
    <property type="evidence" value="ECO:0007669"/>
    <property type="project" value="UniProtKB-UniRule"/>
</dbReference>
<comment type="cofactor">
    <cofactor evidence="8">
        <name>Mg(2+)</name>
        <dbReference type="ChEBI" id="CHEBI:18420"/>
    </cofactor>
</comment>
<dbReference type="SUPFAM" id="SSF56214">
    <property type="entry name" value="4'-phosphopantetheinyl transferase"/>
    <property type="match status" value="1"/>
</dbReference>
<evidence type="ECO:0000256" key="3">
    <source>
        <dbReference type="ARBA" id="ARBA00022723"/>
    </source>
</evidence>
<reference evidence="11" key="2">
    <citation type="journal article" date="2016" name="Int. J. Syst. Evol. Microbiol.">
        <title>Caldimicrobium thiodismutans sp. nov., a sulfur-disproportionating bacterium isolated from a hot spring.</title>
        <authorList>
            <person name="Kojima H."/>
            <person name="Umezawa K."/>
            <person name="Fukui M."/>
        </authorList>
    </citation>
    <scope>NUCLEOTIDE SEQUENCE [LARGE SCALE GENOMIC DNA]</scope>
    <source>
        <strain evidence="11">TF1</strain>
    </source>
</reference>
<keyword evidence="5 8" id="KW-0460">Magnesium</keyword>
<dbReference type="NCBIfam" id="TIGR00556">
    <property type="entry name" value="pantethn_trn"/>
    <property type="match status" value="1"/>
</dbReference>
<feature type="domain" description="4'-phosphopantetheinyl transferase" evidence="9">
    <location>
        <begin position="5"/>
        <end position="118"/>
    </location>
</feature>
<dbReference type="OrthoDB" id="517356at2"/>
<dbReference type="GO" id="GO:0006633">
    <property type="term" value="P:fatty acid biosynthetic process"/>
    <property type="evidence" value="ECO:0007669"/>
    <property type="project" value="UniProtKB-UniRule"/>
</dbReference>
<comment type="catalytic activity">
    <reaction evidence="8">
        <text>apo-[ACP] + CoA = holo-[ACP] + adenosine 3',5'-bisphosphate + H(+)</text>
        <dbReference type="Rhea" id="RHEA:12068"/>
        <dbReference type="Rhea" id="RHEA-COMP:9685"/>
        <dbReference type="Rhea" id="RHEA-COMP:9690"/>
        <dbReference type="ChEBI" id="CHEBI:15378"/>
        <dbReference type="ChEBI" id="CHEBI:29999"/>
        <dbReference type="ChEBI" id="CHEBI:57287"/>
        <dbReference type="ChEBI" id="CHEBI:58343"/>
        <dbReference type="ChEBI" id="CHEBI:64479"/>
        <dbReference type="EC" id="2.7.8.7"/>
    </reaction>
</comment>